<evidence type="ECO:0000313" key="4">
    <source>
        <dbReference type="Proteomes" id="UP000240481"/>
    </source>
</evidence>
<feature type="signal peptide" evidence="2">
    <location>
        <begin position="1"/>
        <end position="25"/>
    </location>
</feature>
<accession>A0A0J8VBC6</accession>
<organism evidence="3 4">
    <name type="scientific">Photobacterium swingsii</name>
    <dbReference type="NCBI Taxonomy" id="680026"/>
    <lineage>
        <taxon>Bacteria</taxon>
        <taxon>Pseudomonadati</taxon>
        <taxon>Pseudomonadota</taxon>
        <taxon>Gammaproteobacteria</taxon>
        <taxon>Vibrionales</taxon>
        <taxon>Vibrionaceae</taxon>
        <taxon>Photobacterium</taxon>
    </lineage>
</organism>
<feature type="chain" id="PRO_5030009080" description="Porin" evidence="2">
    <location>
        <begin position="26"/>
        <end position="338"/>
    </location>
</feature>
<sequence length="338" mass="38439">MMQKRQTIAFLSILSCCVNSLPITASEYQSETAKHAPEPSSPNFAKAATVNKKSDDEEPESALIWKGVTSSFDVPFEDWTKPRDEDDSWLKGLSGNLGLGHPLLQTQAANVPANATSGPTNNNTIGTLSLKYVIIGNWFVSGNLYYYLDKDQQQPWNPDFTYVFGYSDWRPYTFSLLYSNYGGNRFNGTDEQPVTNFNQGTWAFGWKFPVTKPFVDWLTFTDDGAIGCQVDFNYTPEYFDLASTSYKSGHKTLSLGCKYSIYGNWYVNGTAFYYFDKSQRQPWNPDFTYGFGYFDWRPGSFTLQYNNYSGNRWNPSERGEDTGRFIDGSITLAYSFSF</sequence>
<keyword evidence="4" id="KW-1185">Reference proteome</keyword>
<name>A0A0J8VBC6_9GAMM</name>
<dbReference type="RefSeq" id="WP_048899546.1">
    <property type="nucleotide sequence ID" value="NZ_AP024852.1"/>
</dbReference>
<dbReference type="OrthoDB" id="5442820at2"/>
<evidence type="ECO:0000256" key="2">
    <source>
        <dbReference type="SAM" id="SignalP"/>
    </source>
</evidence>
<protein>
    <recommendedName>
        <fullName evidence="5">Porin</fullName>
    </recommendedName>
</protein>
<evidence type="ECO:0000256" key="1">
    <source>
        <dbReference type="SAM" id="MobiDB-lite"/>
    </source>
</evidence>
<keyword evidence="2" id="KW-0732">Signal</keyword>
<evidence type="ECO:0008006" key="5">
    <source>
        <dbReference type="Google" id="ProtNLM"/>
    </source>
</evidence>
<feature type="region of interest" description="Disordered" evidence="1">
    <location>
        <begin position="32"/>
        <end position="60"/>
    </location>
</feature>
<dbReference type="Proteomes" id="UP000240481">
    <property type="component" value="Unassembled WGS sequence"/>
</dbReference>
<comment type="caution">
    <text evidence="3">The sequence shown here is derived from an EMBL/GenBank/DDBJ whole genome shotgun (WGS) entry which is preliminary data.</text>
</comment>
<gene>
    <name evidence="3" type="ORF">C9I94_05730</name>
</gene>
<proteinExistence type="predicted"/>
<reference evidence="3 4" key="1">
    <citation type="submission" date="2018-01" db="EMBL/GenBank/DDBJ databases">
        <title>Whole genome sequencing of Histamine producing bacteria.</title>
        <authorList>
            <person name="Butler K."/>
        </authorList>
    </citation>
    <scope>NUCLEOTIDE SEQUENCE [LARGE SCALE GENOMIC DNA]</scope>
    <source>
        <strain evidence="3 4">DSM 24669</strain>
    </source>
</reference>
<dbReference type="STRING" id="680026.AB733_15325"/>
<dbReference type="PROSITE" id="PS51257">
    <property type="entry name" value="PROKAR_LIPOPROTEIN"/>
    <property type="match status" value="1"/>
</dbReference>
<evidence type="ECO:0000313" key="3">
    <source>
        <dbReference type="EMBL" id="PSW26049.1"/>
    </source>
</evidence>
<dbReference type="EMBL" id="PYLZ01000002">
    <property type="protein sequence ID" value="PSW26049.1"/>
    <property type="molecule type" value="Genomic_DNA"/>
</dbReference>
<dbReference type="AlphaFoldDB" id="A0A0J8VBC6"/>